<dbReference type="InterPro" id="IPR038050">
    <property type="entry name" value="Neuro_actylchol_rec"/>
</dbReference>
<accession>A0A0C2F3D6</accession>
<proteinExistence type="predicted"/>
<name>A0A0C2F3D6_9BILA</name>
<reference evidence="2 3" key="1">
    <citation type="submission" date="2013-12" db="EMBL/GenBank/DDBJ databases">
        <title>Draft genome of the parsitic nematode Ancylostoma duodenale.</title>
        <authorList>
            <person name="Mitreva M."/>
        </authorList>
    </citation>
    <scope>NUCLEOTIDE SEQUENCE [LARGE SCALE GENOMIC DNA]</scope>
    <source>
        <strain evidence="2 3">Zhejiang</strain>
    </source>
</reference>
<protein>
    <recommendedName>
        <fullName evidence="1">Neurotransmitter-gated ion-channel transmembrane domain-containing protein</fullName>
    </recommendedName>
</protein>
<evidence type="ECO:0000313" key="3">
    <source>
        <dbReference type="Proteomes" id="UP000054047"/>
    </source>
</evidence>
<dbReference type="GO" id="GO:0006811">
    <property type="term" value="P:monoatomic ion transport"/>
    <property type="evidence" value="ECO:0007669"/>
    <property type="project" value="InterPro"/>
</dbReference>
<sequence>MVVMGMTSVSVVMTVLVLNFHHRGPFNEPVPEWARVLILQRLRKLLHMKLSHTG</sequence>
<dbReference type="EMBL" id="KN789629">
    <property type="protein sequence ID" value="KIH43050.1"/>
    <property type="molecule type" value="Genomic_DNA"/>
</dbReference>
<dbReference type="InterPro" id="IPR006029">
    <property type="entry name" value="Neurotrans-gated_channel_TM"/>
</dbReference>
<evidence type="ECO:0000313" key="2">
    <source>
        <dbReference type="EMBL" id="KIH43050.1"/>
    </source>
</evidence>
<dbReference type="AlphaFoldDB" id="A0A0C2F3D6"/>
<dbReference type="OrthoDB" id="5975154at2759"/>
<feature type="non-terminal residue" evidence="2">
    <location>
        <position position="54"/>
    </location>
</feature>
<organism evidence="2 3">
    <name type="scientific">Ancylostoma duodenale</name>
    <dbReference type="NCBI Taxonomy" id="51022"/>
    <lineage>
        <taxon>Eukaryota</taxon>
        <taxon>Metazoa</taxon>
        <taxon>Ecdysozoa</taxon>
        <taxon>Nematoda</taxon>
        <taxon>Chromadorea</taxon>
        <taxon>Rhabditida</taxon>
        <taxon>Rhabditina</taxon>
        <taxon>Rhabditomorpha</taxon>
        <taxon>Strongyloidea</taxon>
        <taxon>Ancylostomatidae</taxon>
        <taxon>Ancylostomatinae</taxon>
        <taxon>Ancylostoma</taxon>
    </lineage>
</organism>
<dbReference type="SUPFAM" id="SSF90112">
    <property type="entry name" value="Neurotransmitter-gated ion-channel transmembrane pore"/>
    <property type="match status" value="1"/>
</dbReference>
<dbReference type="Gene3D" id="1.20.58.390">
    <property type="entry name" value="Neurotransmitter-gated ion-channel transmembrane domain"/>
    <property type="match status" value="1"/>
</dbReference>
<feature type="domain" description="Neurotransmitter-gated ion-channel transmembrane" evidence="1">
    <location>
        <begin position="1"/>
        <end position="50"/>
    </location>
</feature>
<dbReference type="InterPro" id="IPR036719">
    <property type="entry name" value="Neuro-gated_channel_TM_sf"/>
</dbReference>
<dbReference type="GO" id="GO:0016020">
    <property type="term" value="C:membrane"/>
    <property type="evidence" value="ECO:0007669"/>
    <property type="project" value="InterPro"/>
</dbReference>
<dbReference type="Proteomes" id="UP000054047">
    <property type="component" value="Unassembled WGS sequence"/>
</dbReference>
<gene>
    <name evidence="2" type="ORF">ANCDUO_26955</name>
</gene>
<evidence type="ECO:0000259" key="1">
    <source>
        <dbReference type="Pfam" id="PF02932"/>
    </source>
</evidence>
<dbReference type="Pfam" id="PF02932">
    <property type="entry name" value="Neur_chan_memb"/>
    <property type="match status" value="1"/>
</dbReference>
<keyword evidence="3" id="KW-1185">Reference proteome</keyword>